<keyword evidence="4" id="KW-1185">Reference proteome</keyword>
<dbReference type="AlphaFoldDB" id="A0A9W7C3B4"/>
<evidence type="ECO:0000256" key="2">
    <source>
        <dbReference type="SAM" id="Phobius"/>
    </source>
</evidence>
<sequence>MIVNLDTKHILHFLLLLVSTVLLGYGLQLKFPDLSRLMSYSLACTIVVNLNKVLINKESLVPDLDSSSNELKDVRRSKKKKSARNNGGSSVSKKTS</sequence>
<protein>
    <submittedName>
        <fullName evidence="3">Uncharacterized protein</fullName>
    </submittedName>
</protein>
<name>A0A9W7C3B4_9STRA</name>
<proteinExistence type="predicted"/>
<keyword evidence="2" id="KW-0472">Membrane</keyword>
<reference evidence="4" key="1">
    <citation type="journal article" date="2023" name="Commun. Biol.">
        <title>Genome analysis of Parmales, the sister group of diatoms, reveals the evolutionary specialization of diatoms from phago-mixotrophs to photoautotrophs.</title>
        <authorList>
            <person name="Ban H."/>
            <person name="Sato S."/>
            <person name="Yoshikawa S."/>
            <person name="Yamada K."/>
            <person name="Nakamura Y."/>
            <person name="Ichinomiya M."/>
            <person name="Sato N."/>
            <person name="Blanc-Mathieu R."/>
            <person name="Endo H."/>
            <person name="Kuwata A."/>
            <person name="Ogata H."/>
        </authorList>
    </citation>
    <scope>NUCLEOTIDE SEQUENCE [LARGE SCALE GENOMIC DNA]</scope>
    <source>
        <strain evidence="4">NIES 3699</strain>
    </source>
</reference>
<keyword evidence="2" id="KW-0812">Transmembrane</keyword>
<feature type="transmembrane region" description="Helical" evidence="2">
    <location>
        <begin position="12"/>
        <end position="31"/>
    </location>
</feature>
<evidence type="ECO:0000313" key="3">
    <source>
        <dbReference type="EMBL" id="GMI01182.1"/>
    </source>
</evidence>
<feature type="region of interest" description="Disordered" evidence="1">
    <location>
        <begin position="64"/>
        <end position="96"/>
    </location>
</feature>
<evidence type="ECO:0000256" key="1">
    <source>
        <dbReference type="SAM" id="MobiDB-lite"/>
    </source>
</evidence>
<keyword evidence="2" id="KW-1133">Transmembrane helix</keyword>
<evidence type="ECO:0000313" key="4">
    <source>
        <dbReference type="Proteomes" id="UP001165160"/>
    </source>
</evidence>
<comment type="caution">
    <text evidence="3">The sequence shown here is derived from an EMBL/GenBank/DDBJ whole genome shotgun (WGS) entry which is preliminary data.</text>
</comment>
<dbReference type="EMBL" id="BRXX01000260">
    <property type="protein sequence ID" value="GMI01182.1"/>
    <property type="molecule type" value="Genomic_DNA"/>
</dbReference>
<accession>A0A9W7C3B4</accession>
<dbReference type="Proteomes" id="UP001165160">
    <property type="component" value="Unassembled WGS sequence"/>
</dbReference>
<gene>
    <name evidence="3" type="ORF">TrVE_jg7629</name>
</gene>
<organism evidence="3 4">
    <name type="scientific">Triparma verrucosa</name>
    <dbReference type="NCBI Taxonomy" id="1606542"/>
    <lineage>
        <taxon>Eukaryota</taxon>
        <taxon>Sar</taxon>
        <taxon>Stramenopiles</taxon>
        <taxon>Ochrophyta</taxon>
        <taxon>Bolidophyceae</taxon>
        <taxon>Parmales</taxon>
        <taxon>Triparmaceae</taxon>
        <taxon>Triparma</taxon>
    </lineage>
</organism>